<keyword evidence="2" id="KW-1133">Transmembrane helix</keyword>
<evidence type="ECO:0000313" key="4">
    <source>
        <dbReference type="Proteomes" id="UP000785679"/>
    </source>
</evidence>
<evidence type="ECO:0000313" key="3">
    <source>
        <dbReference type="EMBL" id="TNV75531.1"/>
    </source>
</evidence>
<sequence length="187" mass="20387">MCVGNPEPITTGGAIACLILNVLFFPIGTFVHACMAENYSTSFCNGLLQLLLFIILPPFTSLIAYIWGIVYGVRIYQNSQAHYEKTLQGAFTRVNANTQQVINTTINMAAQAQQHMPQFAAAPQQNPYNFPTAAPQGYPTAPQGYPAPPQGYPAPPQGYSMPPQPMGFAPTQVPQGYPQMPQQPPHF</sequence>
<dbReference type="AlphaFoldDB" id="A0A8J8SZ07"/>
<reference evidence="3" key="1">
    <citation type="submission" date="2019-06" db="EMBL/GenBank/DDBJ databases">
        <authorList>
            <person name="Zheng W."/>
        </authorList>
    </citation>
    <scope>NUCLEOTIDE SEQUENCE</scope>
    <source>
        <strain evidence="3">QDHG01</strain>
    </source>
</reference>
<protein>
    <submittedName>
        <fullName evidence="3">Uncharacterized protein</fullName>
    </submittedName>
</protein>
<evidence type="ECO:0000256" key="2">
    <source>
        <dbReference type="SAM" id="Phobius"/>
    </source>
</evidence>
<feature type="transmembrane region" description="Helical" evidence="2">
    <location>
        <begin position="12"/>
        <end position="35"/>
    </location>
</feature>
<feature type="region of interest" description="Disordered" evidence="1">
    <location>
        <begin position="134"/>
        <end position="187"/>
    </location>
</feature>
<keyword evidence="2" id="KW-0812">Transmembrane</keyword>
<feature type="compositionally biased region" description="Pro residues" evidence="1">
    <location>
        <begin position="145"/>
        <end position="156"/>
    </location>
</feature>
<dbReference type="EMBL" id="RRYP01015370">
    <property type="protein sequence ID" value="TNV75531.1"/>
    <property type="molecule type" value="Genomic_DNA"/>
</dbReference>
<proteinExistence type="predicted"/>
<accession>A0A8J8SZ07</accession>
<organism evidence="3 4">
    <name type="scientific">Halteria grandinella</name>
    <dbReference type="NCBI Taxonomy" id="5974"/>
    <lineage>
        <taxon>Eukaryota</taxon>
        <taxon>Sar</taxon>
        <taxon>Alveolata</taxon>
        <taxon>Ciliophora</taxon>
        <taxon>Intramacronucleata</taxon>
        <taxon>Spirotrichea</taxon>
        <taxon>Stichotrichia</taxon>
        <taxon>Sporadotrichida</taxon>
        <taxon>Halteriidae</taxon>
        <taxon>Halteria</taxon>
    </lineage>
</organism>
<keyword evidence="4" id="KW-1185">Reference proteome</keyword>
<name>A0A8J8SZ07_HALGN</name>
<gene>
    <name evidence="3" type="ORF">FGO68_gene6732</name>
</gene>
<comment type="caution">
    <text evidence="3">The sequence shown here is derived from an EMBL/GenBank/DDBJ whole genome shotgun (WGS) entry which is preliminary data.</text>
</comment>
<evidence type="ECO:0000256" key="1">
    <source>
        <dbReference type="SAM" id="MobiDB-lite"/>
    </source>
</evidence>
<feature type="transmembrane region" description="Helical" evidence="2">
    <location>
        <begin position="47"/>
        <end position="70"/>
    </location>
</feature>
<dbReference type="Proteomes" id="UP000785679">
    <property type="component" value="Unassembled WGS sequence"/>
</dbReference>
<keyword evidence="2" id="KW-0472">Membrane</keyword>